<evidence type="ECO:0000256" key="1">
    <source>
        <dbReference type="SAM" id="MobiDB-lite"/>
    </source>
</evidence>
<dbReference type="AlphaFoldDB" id="M2A4T4"/>
<gene>
    <name evidence="3" type="ORF">RE6C_04449</name>
</gene>
<reference evidence="3" key="2">
    <citation type="journal article" date="2013" name="Mar. Genomics">
        <title>Expression of sulfatases in Rhodopirellula baltica and the diversity of sulfatases in the genus Rhodopirellula.</title>
        <authorList>
            <person name="Wegner C.E."/>
            <person name="Richter-Heitmann T."/>
            <person name="Klindworth A."/>
            <person name="Klockow C."/>
            <person name="Richter M."/>
            <person name="Achstetter T."/>
            <person name="Glockner F.O."/>
            <person name="Harder J."/>
        </authorList>
    </citation>
    <scope>NUCLEOTIDE SEQUENCE [LARGE SCALE GENOMIC DNA]</scope>
    <source>
        <strain evidence="3">6C</strain>
    </source>
</reference>
<sequence length="237" mass="25543">MVRSNVQQPYGSLVRRRLAPFFEQQGLWEQISNPYQVTEGSAGIGNVYAPMGPWPGRPLNSATNAAGGFSAPWMTSLPMLRCPSDPGFGLPGQGRTNYGPCLGDSTDTTWGGYRNRANGVVTSNSSYQTRVRASQRGFFRNQQKSAFRDVLDGLSNTIAFGEIVTDLGDSDTRTKPVDGAVNLLNIGGNTACEGFVDPERPQFWLSSAPRSAATTNSRHEVGLPQSCQPTSLHVPVS</sequence>
<feature type="domain" description="DUF1559" evidence="2">
    <location>
        <begin position="17"/>
        <end position="175"/>
    </location>
</feature>
<evidence type="ECO:0000313" key="3">
    <source>
        <dbReference type="EMBL" id="EMB14836.1"/>
    </source>
</evidence>
<name>M2A4T4_9BACT</name>
<organism evidence="3 4">
    <name type="scientific">Rhodopirellula europaea 6C</name>
    <dbReference type="NCBI Taxonomy" id="1263867"/>
    <lineage>
        <taxon>Bacteria</taxon>
        <taxon>Pseudomonadati</taxon>
        <taxon>Planctomycetota</taxon>
        <taxon>Planctomycetia</taxon>
        <taxon>Pirellulales</taxon>
        <taxon>Pirellulaceae</taxon>
        <taxon>Rhodopirellula</taxon>
    </lineage>
</organism>
<evidence type="ECO:0000259" key="2">
    <source>
        <dbReference type="Pfam" id="PF07596"/>
    </source>
</evidence>
<comment type="caution">
    <text evidence="3">The sequence shown here is derived from an EMBL/GenBank/DDBJ whole genome shotgun (WGS) entry which is preliminary data.</text>
</comment>
<dbReference type="PANTHER" id="PTHR30093">
    <property type="entry name" value="GENERAL SECRETION PATHWAY PROTEIN G"/>
    <property type="match status" value="1"/>
</dbReference>
<feature type="region of interest" description="Disordered" evidence="1">
    <location>
        <begin position="209"/>
        <end position="237"/>
    </location>
</feature>
<accession>M2A4T4</accession>
<reference evidence="3" key="1">
    <citation type="submission" date="2012-11" db="EMBL/GenBank/DDBJ databases">
        <title>Permanent draft genomes of Rhodopirellula europaea strain SH398 and 6C.</title>
        <authorList>
            <person name="Richter M."/>
            <person name="Richter-Heitmann T."/>
            <person name="Frank C."/>
            <person name="Harder J."/>
            <person name="Glockner F.O."/>
        </authorList>
    </citation>
    <scope>NUCLEOTIDE SEQUENCE</scope>
    <source>
        <strain evidence="3">6C</strain>
    </source>
</reference>
<dbReference type="PANTHER" id="PTHR30093:SF2">
    <property type="entry name" value="TYPE II SECRETION SYSTEM PROTEIN H"/>
    <property type="match status" value="1"/>
</dbReference>
<dbReference type="Proteomes" id="UP000011529">
    <property type="component" value="Unassembled WGS sequence"/>
</dbReference>
<keyword evidence="4" id="KW-1185">Reference proteome</keyword>
<evidence type="ECO:0000313" key="4">
    <source>
        <dbReference type="Proteomes" id="UP000011529"/>
    </source>
</evidence>
<dbReference type="Pfam" id="PF07596">
    <property type="entry name" value="SBP_bac_10"/>
    <property type="match status" value="1"/>
</dbReference>
<dbReference type="EMBL" id="ANMO01000209">
    <property type="protein sequence ID" value="EMB14836.1"/>
    <property type="molecule type" value="Genomic_DNA"/>
</dbReference>
<dbReference type="InterPro" id="IPR011453">
    <property type="entry name" value="DUF1559"/>
</dbReference>
<protein>
    <submittedName>
        <fullName evidence="3">Signal peptide protein</fullName>
    </submittedName>
</protein>
<proteinExistence type="predicted"/>
<dbReference type="PATRIC" id="fig|1263867.3.peg.4767"/>